<proteinExistence type="inferred from homology"/>
<dbReference type="Pfam" id="PF00933">
    <property type="entry name" value="Glyco_hydro_3"/>
    <property type="match status" value="1"/>
</dbReference>
<sequence>MNVTFDEMKGVKYHRAIVKKIRRIAAYATVTITLCYCTDSPSISGKNDVAPAERQSMIRPAFLSVDHSWADSILSTLTLEEKIGQLIMIRAFSNQGAKHKAEIEKHIEEYKIGGLIFFQGGPVRQAKLTNRYQTLSKIPLFIAIDGEWGLGMRLDSTLSYPYQMSLGAIQDNGLIKVMSEDMGQQFKRLGIHWNLAPVVDINNNPNNPVINFRSFGEDKHNVVLKGHNYIAGLEASSILTSLKHFPGHGDTHTDSHKALPNIDHDFSRLEDIELFPFIQLIQKGAGTIMAAHLNIPALDSTSHGPTSLSEFIINELLKGQMGFEGLVISDAMDMKGLTDHVEKGKAAVMALKAGNDIIELVEDLPLAVQSIKEAVVNHQISVDDIDEKCKKVLLAKYWTGLFRRPFIQLDNLYNDLNKGGFDSLIVDLYRGSATLLENRDSLLFRLSKEPKSIAALAVGPRQPSSFVKNMATSLNAQPMALPRYASKAHIRQLKKAVAKNDYVLLALHQLYNRPGIKLGYGRNTRSFIEELLSTRKVLLVNFRSPYILAPIKHVEKAKIVLLNYQDNETTRKIAMEILSGKLGTFGKLPVTINERWQVGDGITVNK</sequence>
<dbReference type="InterPro" id="IPR017853">
    <property type="entry name" value="GH"/>
</dbReference>
<keyword evidence="5" id="KW-0326">Glycosidase</keyword>
<evidence type="ECO:0000313" key="8">
    <source>
        <dbReference type="Proteomes" id="UP001172083"/>
    </source>
</evidence>
<comment type="similarity">
    <text evidence="2">Belongs to the glycosyl hydrolase 3 family.</text>
</comment>
<comment type="catalytic activity">
    <reaction evidence="1">
        <text>Hydrolysis of terminal non-reducing N-acetyl-D-hexosamine residues in N-acetyl-beta-D-hexosaminides.</text>
        <dbReference type="EC" id="3.2.1.52"/>
    </reaction>
</comment>
<keyword evidence="8" id="KW-1185">Reference proteome</keyword>
<dbReference type="Gene3D" id="3.20.20.300">
    <property type="entry name" value="Glycoside hydrolase, family 3, N-terminal domain"/>
    <property type="match status" value="1"/>
</dbReference>
<evidence type="ECO:0000256" key="2">
    <source>
        <dbReference type="ARBA" id="ARBA00005336"/>
    </source>
</evidence>
<dbReference type="PANTHER" id="PTHR30480">
    <property type="entry name" value="BETA-HEXOSAMINIDASE-RELATED"/>
    <property type="match status" value="1"/>
</dbReference>
<dbReference type="Proteomes" id="UP001172083">
    <property type="component" value="Unassembled WGS sequence"/>
</dbReference>
<dbReference type="InterPro" id="IPR019800">
    <property type="entry name" value="Glyco_hydro_3_AS"/>
</dbReference>
<evidence type="ECO:0000259" key="6">
    <source>
        <dbReference type="Pfam" id="PF00933"/>
    </source>
</evidence>
<protein>
    <recommendedName>
        <fullName evidence="3">beta-N-acetylhexosaminidase</fullName>
        <ecNumber evidence="3">3.2.1.52</ecNumber>
    </recommendedName>
</protein>
<dbReference type="InterPro" id="IPR036962">
    <property type="entry name" value="Glyco_hydro_3_N_sf"/>
</dbReference>
<dbReference type="PANTHER" id="PTHR30480:SF13">
    <property type="entry name" value="BETA-HEXOSAMINIDASE"/>
    <property type="match status" value="1"/>
</dbReference>
<gene>
    <name evidence="7" type="ORF">QQ020_29875</name>
</gene>
<reference evidence="7" key="1">
    <citation type="submission" date="2023-06" db="EMBL/GenBank/DDBJ databases">
        <title>Genomic of Agaribacillus aureum.</title>
        <authorList>
            <person name="Wang G."/>
        </authorList>
    </citation>
    <scope>NUCLEOTIDE SEQUENCE</scope>
    <source>
        <strain evidence="7">BMA12</strain>
    </source>
</reference>
<feature type="domain" description="Glycoside hydrolase family 3 N-terminal" evidence="6">
    <location>
        <begin position="78"/>
        <end position="393"/>
    </location>
</feature>
<dbReference type="InterPro" id="IPR001764">
    <property type="entry name" value="Glyco_hydro_3_N"/>
</dbReference>
<dbReference type="EMBL" id="JAUJEB010000008">
    <property type="protein sequence ID" value="MDN5216314.1"/>
    <property type="molecule type" value="Genomic_DNA"/>
</dbReference>
<dbReference type="SUPFAM" id="SSF51445">
    <property type="entry name" value="(Trans)glycosidases"/>
    <property type="match status" value="1"/>
</dbReference>
<organism evidence="7 8">
    <name type="scientific">Agaribacillus aureus</name>
    <dbReference type="NCBI Taxonomy" id="3051825"/>
    <lineage>
        <taxon>Bacteria</taxon>
        <taxon>Pseudomonadati</taxon>
        <taxon>Bacteroidota</taxon>
        <taxon>Cytophagia</taxon>
        <taxon>Cytophagales</taxon>
        <taxon>Splendidivirgaceae</taxon>
        <taxon>Agaribacillus</taxon>
    </lineage>
</organism>
<name>A0ABT8LEV1_9BACT</name>
<evidence type="ECO:0000256" key="4">
    <source>
        <dbReference type="ARBA" id="ARBA00022801"/>
    </source>
</evidence>
<dbReference type="InterPro" id="IPR036881">
    <property type="entry name" value="Glyco_hydro_3_C_sf"/>
</dbReference>
<dbReference type="PROSITE" id="PS00775">
    <property type="entry name" value="GLYCOSYL_HYDROL_F3"/>
    <property type="match status" value="1"/>
</dbReference>
<accession>A0ABT8LEV1</accession>
<evidence type="ECO:0000256" key="1">
    <source>
        <dbReference type="ARBA" id="ARBA00001231"/>
    </source>
</evidence>
<dbReference type="GO" id="GO:0016787">
    <property type="term" value="F:hydrolase activity"/>
    <property type="evidence" value="ECO:0007669"/>
    <property type="project" value="UniProtKB-KW"/>
</dbReference>
<dbReference type="Gene3D" id="3.40.50.1700">
    <property type="entry name" value="Glycoside hydrolase family 3 C-terminal domain"/>
    <property type="match status" value="1"/>
</dbReference>
<evidence type="ECO:0000256" key="3">
    <source>
        <dbReference type="ARBA" id="ARBA00012663"/>
    </source>
</evidence>
<dbReference type="RefSeq" id="WP_346761652.1">
    <property type="nucleotide sequence ID" value="NZ_JAUJEB010000008.1"/>
</dbReference>
<comment type="caution">
    <text evidence="7">The sequence shown here is derived from an EMBL/GenBank/DDBJ whole genome shotgun (WGS) entry which is preliminary data.</text>
</comment>
<evidence type="ECO:0000256" key="5">
    <source>
        <dbReference type="ARBA" id="ARBA00023295"/>
    </source>
</evidence>
<keyword evidence="4 7" id="KW-0378">Hydrolase</keyword>
<dbReference type="EC" id="3.2.1.52" evidence="3"/>
<evidence type="ECO:0000313" key="7">
    <source>
        <dbReference type="EMBL" id="MDN5216314.1"/>
    </source>
</evidence>
<dbReference type="InterPro" id="IPR050226">
    <property type="entry name" value="NagZ_Beta-hexosaminidase"/>
</dbReference>